<name>A0AAE1DRM1_9GAST</name>
<comment type="caution">
    <text evidence="1">The sequence shown here is derived from an EMBL/GenBank/DDBJ whole genome shotgun (WGS) entry which is preliminary data.</text>
</comment>
<proteinExistence type="predicted"/>
<keyword evidence="2" id="KW-1185">Reference proteome</keyword>
<organism evidence="1 2">
    <name type="scientific">Elysia crispata</name>
    <name type="common">lettuce slug</name>
    <dbReference type="NCBI Taxonomy" id="231223"/>
    <lineage>
        <taxon>Eukaryota</taxon>
        <taxon>Metazoa</taxon>
        <taxon>Spiralia</taxon>
        <taxon>Lophotrochozoa</taxon>
        <taxon>Mollusca</taxon>
        <taxon>Gastropoda</taxon>
        <taxon>Heterobranchia</taxon>
        <taxon>Euthyneura</taxon>
        <taxon>Panpulmonata</taxon>
        <taxon>Sacoglossa</taxon>
        <taxon>Placobranchoidea</taxon>
        <taxon>Plakobranchidae</taxon>
        <taxon>Elysia</taxon>
    </lineage>
</organism>
<gene>
    <name evidence="1" type="ORF">RRG08_012466</name>
</gene>
<evidence type="ECO:0000313" key="1">
    <source>
        <dbReference type="EMBL" id="KAK3780511.1"/>
    </source>
</evidence>
<reference evidence="1" key="1">
    <citation type="journal article" date="2023" name="G3 (Bethesda)">
        <title>A reference genome for the long-term kleptoplast-retaining sea slug Elysia crispata morphotype clarki.</title>
        <authorList>
            <person name="Eastman K.E."/>
            <person name="Pendleton A.L."/>
            <person name="Shaikh M.A."/>
            <person name="Suttiyut T."/>
            <person name="Ogas R."/>
            <person name="Tomko P."/>
            <person name="Gavelis G."/>
            <person name="Widhalm J.R."/>
            <person name="Wisecaver J.H."/>
        </authorList>
    </citation>
    <scope>NUCLEOTIDE SEQUENCE</scope>
    <source>
        <strain evidence="1">ECLA1</strain>
    </source>
</reference>
<dbReference type="Proteomes" id="UP001283361">
    <property type="component" value="Unassembled WGS sequence"/>
</dbReference>
<evidence type="ECO:0000313" key="2">
    <source>
        <dbReference type="Proteomes" id="UP001283361"/>
    </source>
</evidence>
<dbReference type="AlphaFoldDB" id="A0AAE1DRM1"/>
<accession>A0AAE1DRM1</accession>
<sequence>MITDVCCTHLLETGQVVVTLTEKALSHEAVKNENDVSSSLEEDGIGHINVTDRRTAEVATRRAWAQHDLTIFGLCS</sequence>
<protein>
    <submittedName>
        <fullName evidence="1">Uncharacterized protein</fullName>
    </submittedName>
</protein>
<dbReference type="EMBL" id="JAWDGP010002717">
    <property type="protein sequence ID" value="KAK3780511.1"/>
    <property type="molecule type" value="Genomic_DNA"/>
</dbReference>